<evidence type="ECO:0000313" key="2">
    <source>
        <dbReference type="EMBL" id="ATQ66918.1"/>
    </source>
</evidence>
<dbReference type="EMBL" id="CP023737">
    <property type="protein sequence ID" value="ATQ66918.1"/>
    <property type="molecule type" value="Genomic_DNA"/>
</dbReference>
<gene>
    <name evidence="2" type="ORF">CQW49_02690</name>
</gene>
<name>A0A2D2CVW0_METT3</name>
<evidence type="ECO:0000313" key="3">
    <source>
        <dbReference type="Proteomes" id="UP000230709"/>
    </source>
</evidence>
<dbReference type="STRING" id="595536.GCA_000178815_00411"/>
<accession>A0A2D2CVW0</accession>
<evidence type="ECO:0000256" key="1">
    <source>
        <dbReference type="SAM" id="SignalP"/>
    </source>
</evidence>
<dbReference type="AlphaFoldDB" id="A0A2D2CVW0"/>
<sequence length="149" mass="16248">MRCAALACAGLVALVFVEPVGAFDIVEDYGGTLAVYRDEARRLEASGEELAIRGVCASACTIFLGLRKVCVEPGAMFWFHAARLPGGAAPDPLATLEMLSLYPRRLRDWAIRAHALERLDFDEAASLTGAELIRMGARRCPRTVPRSRQ</sequence>
<organism evidence="2 3">
    <name type="scientific">Methylosinus trichosporium (strain ATCC 35070 / NCIMB 11131 / UNIQEM 75 / OB3b)</name>
    <dbReference type="NCBI Taxonomy" id="595536"/>
    <lineage>
        <taxon>Bacteria</taxon>
        <taxon>Pseudomonadati</taxon>
        <taxon>Pseudomonadota</taxon>
        <taxon>Alphaproteobacteria</taxon>
        <taxon>Hyphomicrobiales</taxon>
        <taxon>Methylocystaceae</taxon>
        <taxon>Methylosinus</taxon>
    </lineage>
</organism>
<keyword evidence="1" id="KW-0732">Signal</keyword>
<dbReference type="KEGG" id="mtw:CQW49_02690"/>
<feature type="signal peptide" evidence="1">
    <location>
        <begin position="1"/>
        <end position="22"/>
    </location>
</feature>
<protein>
    <submittedName>
        <fullName evidence="2">Uncharacterized protein</fullName>
    </submittedName>
</protein>
<reference evidence="3" key="1">
    <citation type="submission" date="2017-10" db="EMBL/GenBank/DDBJ databases">
        <title>Completed PacBio SMRT sequence of Methylosinus trichosporium OB3b reveals presence of a third large plasmid.</title>
        <authorList>
            <person name="Charles T.C."/>
            <person name="Lynch M.D.J."/>
            <person name="Heil J.R."/>
            <person name="Cheng J."/>
        </authorList>
    </citation>
    <scope>NUCLEOTIDE SEQUENCE [LARGE SCALE GENOMIC DNA]</scope>
    <source>
        <strain evidence="3">OB3b</strain>
    </source>
</reference>
<proteinExistence type="predicted"/>
<dbReference type="RefSeq" id="WP_003612494.1">
    <property type="nucleotide sequence ID" value="NZ_ADVE02000001.1"/>
</dbReference>
<dbReference type="Proteomes" id="UP000230709">
    <property type="component" value="Chromosome"/>
</dbReference>
<feature type="chain" id="PRO_5013561544" evidence="1">
    <location>
        <begin position="23"/>
        <end position="149"/>
    </location>
</feature>
<keyword evidence="3" id="KW-1185">Reference proteome</keyword>